<dbReference type="AlphaFoldDB" id="A3LYC2"/>
<dbReference type="STRING" id="322104.A3LYC2"/>
<dbReference type="CDD" id="cd12334">
    <property type="entry name" value="RRM1_SF3B4"/>
    <property type="match status" value="1"/>
</dbReference>
<feature type="domain" description="RRM" evidence="8">
    <location>
        <begin position="118"/>
        <end position="197"/>
    </location>
</feature>
<comment type="subcellular location">
    <subcellularLocation>
        <location evidence="1">Nucleus</location>
    </subcellularLocation>
</comment>
<dbReference type="Gene3D" id="3.30.70.330">
    <property type="match status" value="2"/>
</dbReference>
<evidence type="ECO:0000256" key="6">
    <source>
        <dbReference type="PROSITE-ProRule" id="PRU00176"/>
    </source>
</evidence>
<evidence type="ECO:0000259" key="8">
    <source>
        <dbReference type="PROSITE" id="PS50102"/>
    </source>
</evidence>
<dbReference type="Pfam" id="PF00076">
    <property type="entry name" value="RRM_1"/>
    <property type="match status" value="2"/>
</dbReference>
<evidence type="ECO:0000256" key="4">
    <source>
        <dbReference type="ARBA" id="ARBA00022884"/>
    </source>
</evidence>
<dbReference type="GO" id="GO:0071011">
    <property type="term" value="C:precatalytic spliceosome"/>
    <property type="evidence" value="ECO:0007669"/>
    <property type="project" value="TreeGrafter"/>
</dbReference>
<evidence type="ECO:0000256" key="7">
    <source>
        <dbReference type="SAM" id="MobiDB-lite"/>
    </source>
</evidence>
<organism evidence="9 10">
    <name type="scientific">Scheffersomyces stipitis (strain ATCC 58785 / CBS 6054 / NBRC 10063 / NRRL Y-11545)</name>
    <name type="common">Yeast</name>
    <name type="synonym">Pichia stipitis</name>
    <dbReference type="NCBI Taxonomy" id="322104"/>
    <lineage>
        <taxon>Eukaryota</taxon>
        <taxon>Fungi</taxon>
        <taxon>Dikarya</taxon>
        <taxon>Ascomycota</taxon>
        <taxon>Saccharomycotina</taxon>
        <taxon>Pichiomycetes</taxon>
        <taxon>Debaryomycetaceae</taxon>
        <taxon>Scheffersomyces</taxon>
    </lineage>
</organism>
<dbReference type="InParanoid" id="A3LYC2"/>
<dbReference type="RefSeq" id="XP_001385635.2">
    <property type="nucleotide sequence ID" value="XM_001385598.1"/>
</dbReference>
<dbReference type="OrthoDB" id="10259687at2759"/>
<dbReference type="GO" id="GO:0005730">
    <property type="term" value="C:nucleolus"/>
    <property type="evidence" value="ECO:0007669"/>
    <property type="project" value="TreeGrafter"/>
</dbReference>
<keyword evidence="5" id="KW-0539">Nucleus</keyword>
<dbReference type="FunCoup" id="A3LYC2">
    <property type="interactions" value="365"/>
</dbReference>
<dbReference type="EMBL" id="CP000500">
    <property type="protein sequence ID" value="ABN67606.2"/>
    <property type="molecule type" value="Genomic_DNA"/>
</dbReference>
<dbReference type="Proteomes" id="UP000002258">
    <property type="component" value="Chromosome 6"/>
</dbReference>
<protein>
    <recommendedName>
        <fullName evidence="8">RRM domain-containing protein</fullName>
    </recommendedName>
</protein>
<dbReference type="HOGENOM" id="CLU_012062_21_2_1"/>
<evidence type="ECO:0000256" key="1">
    <source>
        <dbReference type="ARBA" id="ARBA00004123"/>
    </source>
</evidence>
<name>A3LYC2_PICST</name>
<reference evidence="9 10" key="1">
    <citation type="journal article" date="2007" name="Nat. Biotechnol.">
        <title>Genome sequence of the lignocellulose-bioconverting and xylose-fermenting yeast Pichia stipitis.</title>
        <authorList>
            <person name="Jeffries T.W."/>
            <person name="Grigoriev I.V."/>
            <person name="Grimwood J."/>
            <person name="Laplaza J.M."/>
            <person name="Aerts A."/>
            <person name="Salamov A."/>
            <person name="Schmutz J."/>
            <person name="Lindquist E."/>
            <person name="Dehal P."/>
            <person name="Shapiro H."/>
            <person name="Jin Y.S."/>
            <person name="Passoth V."/>
            <person name="Richardson P.M."/>
        </authorList>
    </citation>
    <scope>NUCLEOTIDE SEQUENCE [LARGE SCALE GENOMIC DNA]</scope>
    <source>
        <strain evidence="10">ATCC 58785 / CBS 6054 / NBRC 10063 / NRRL Y-11545</strain>
    </source>
</reference>
<proteinExistence type="inferred from homology"/>
<dbReference type="GO" id="GO:0003723">
    <property type="term" value="F:RNA binding"/>
    <property type="evidence" value="ECO:0007669"/>
    <property type="project" value="UniProtKB-UniRule"/>
</dbReference>
<keyword evidence="10" id="KW-1185">Reference proteome</keyword>
<dbReference type="FunFam" id="3.30.70.330:FF:000505">
    <property type="entry name" value="Splicing factor 3B subunit 4"/>
    <property type="match status" value="1"/>
</dbReference>
<dbReference type="KEGG" id="pic:PICST_84754"/>
<dbReference type="eggNOG" id="KOG0131">
    <property type="taxonomic scope" value="Eukaryota"/>
</dbReference>
<evidence type="ECO:0000313" key="9">
    <source>
        <dbReference type="EMBL" id="ABN67606.2"/>
    </source>
</evidence>
<evidence type="ECO:0000313" key="10">
    <source>
        <dbReference type="Proteomes" id="UP000002258"/>
    </source>
</evidence>
<feature type="domain" description="RRM" evidence="8">
    <location>
        <begin position="17"/>
        <end position="95"/>
    </location>
</feature>
<evidence type="ECO:0000256" key="3">
    <source>
        <dbReference type="ARBA" id="ARBA00022737"/>
    </source>
</evidence>
<evidence type="ECO:0000256" key="5">
    <source>
        <dbReference type="ARBA" id="ARBA00023242"/>
    </source>
</evidence>
<dbReference type="PANTHER" id="PTHR48030:SF3">
    <property type="entry name" value="SPLICING FACTOR 3B SUBUNIT 4"/>
    <property type="match status" value="1"/>
</dbReference>
<dbReference type="SUPFAM" id="SSF54928">
    <property type="entry name" value="RNA-binding domain, RBD"/>
    <property type="match status" value="1"/>
</dbReference>
<dbReference type="InterPro" id="IPR034158">
    <property type="entry name" value="SF3B4_RRM1"/>
</dbReference>
<dbReference type="InterPro" id="IPR052084">
    <property type="entry name" value="SF3B4_spliceosome_assoc"/>
</dbReference>
<dbReference type="SMART" id="SM00360">
    <property type="entry name" value="RRM"/>
    <property type="match status" value="2"/>
</dbReference>
<evidence type="ECO:0000256" key="2">
    <source>
        <dbReference type="ARBA" id="ARBA00008363"/>
    </source>
</evidence>
<feature type="compositionally biased region" description="Basic and acidic residues" evidence="7">
    <location>
        <begin position="219"/>
        <end position="232"/>
    </location>
</feature>
<dbReference type="PROSITE" id="PS50102">
    <property type="entry name" value="RRM"/>
    <property type="match status" value="2"/>
</dbReference>
<feature type="region of interest" description="Disordered" evidence="7">
    <location>
        <begin position="219"/>
        <end position="246"/>
    </location>
</feature>
<dbReference type="InterPro" id="IPR000504">
    <property type="entry name" value="RRM_dom"/>
</dbReference>
<sequence>MSSVFRRPPDAERNIDASLYFGNLDPEVTELIMYELFIQFAPLRYLNMPKDRILKTHQGYGFVEFRTVRDADYALDILRGVRLYGKQLKIKKAEPPKSGTSSESQFVGATGGAINVGAKLFLNNLSPLVDEQFLRETFSKFGTLIKNPVVARDPETGESRGYGFLTFDDFTVCDEVIAKMDGALLMNGKISVSYAFKDDKKARHGDKVERLLAEAAKENRVSVKATKRDSTSKKKVGKPGKRDRAR</sequence>
<dbReference type="OMA" id="IVWELMI"/>
<dbReference type="PANTHER" id="PTHR48030">
    <property type="entry name" value="SPLICING FACTOR 3B SUBUNIT 4"/>
    <property type="match status" value="1"/>
</dbReference>
<dbReference type="GeneID" id="4840153"/>
<dbReference type="InterPro" id="IPR012677">
    <property type="entry name" value="Nucleotide-bd_a/b_plait_sf"/>
</dbReference>
<gene>
    <name evidence="9" type="ORF">PICST_84754</name>
</gene>
<comment type="similarity">
    <text evidence="2">Belongs to the SF3B4 family.</text>
</comment>
<dbReference type="GO" id="GO:0048026">
    <property type="term" value="P:positive regulation of mRNA splicing, via spliceosome"/>
    <property type="evidence" value="ECO:0007669"/>
    <property type="project" value="TreeGrafter"/>
</dbReference>
<keyword evidence="3" id="KW-0677">Repeat</keyword>
<accession>A3LYC2</accession>
<dbReference type="InterPro" id="IPR035979">
    <property type="entry name" value="RBD_domain_sf"/>
</dbReference>
<keyword evidence="4 6" id="KW-0694">RNA-binding</keyword>